<comment type="caution">
    <text evidence="10">The sequence shown here is derived from an EMBL/GenBank/DDBJ whole genome shotgun (WGS) entry which is preliminary data.</text>
</comment>
<evidence type="ECO:0000256" key="5">
    <source>
        <dbReference type="ARBA" id="ARBA00022801"/>
    </source>
</evidence>
<evidence type="ECO:0000256" key="7">
    <source>
        <dbReference type="ARBA" id="ARBA00023316"/>
    </source>
</evidence>
<reference evidence="11" key="1">
    <citation type="submission" date="2024-07" db="EMBL/GenBank/DDBJ databases">
        <title>Two chromosome-level genome assemblies of Korean endemic species Abeliophyllum distichum and Forsythia ovata (Oleaceae).</title>
        <authorList>
            <person name="Jang H."/>
        </authorList>
    </citation>
    <scope>NUCLEOTIDE SEQUENCE [LARGE SCALE GENOMIC DNA]</scope>
</reference>
<evidence type="ECO:0000256" key="9">
    <source>
        <dbReference type="SAM" id="MobiDB-lite"/>
    </source>
</evidence>
<keyword evidence="6 8" id="KW-0326">Glycosidase</keyword>
<keyword evidence="4" id="KW-0964">Secreted</keyword>
<evidence type="ECO:0000256" key="8">
    <source>
        <dbReference type="RuleBase" id="RU361169"/>
    </source>
</evidence>
<comment type="subcellular location">
    <subcellularLocation>
        <location evidence="1">Secreted</location>
        <location evidence="1">Cell wall</location>
    </subcellularLocation>
</comment>
<dbReference type="InterPro" id="IPR011050">
    <property type="entry name" value="Pectin_lyase_fold/virulence"/>
</dbReference>
<dbReference type="Proteomes" id="UP001604277">
    <property type="component" value="Unassembled WGS sequence"/>
</dbReference>
<protein>
    <submittedName>
        <fullName evidence="10">Polygalacturonase A</fullName>
    </submittedName>
</protein>
<feature type="region of interest" description="Disordered" evidence="9">
    <location>
        <begin position="115"/>
        <end position="151"/>
    </location>
</feature>
<dbReference type="AlphaFoldDB" id="A0ABD1TP58"/>
<gene>
    <name evidence="10" type="ORF">Fot_28498</name>
</gene>
<dbReference type="GO" id="GO:0016798">
    <property type="term" value="F:hydrolase activity, acting on glycosyl bonds"/>
    <property type="evidence" value="ECO:0007669"/>
    <property type="project" value="UniProtKB-KW"/>
</dbReference>
<sequence length="151" mass="17481">MWTRPWNQVHIYEYDFESPFWNMFQLKKFILMCLIFFKSGIGSLGENHLESHVSDVLVDGATLSRTKDGVRIKTWQGVSGFARNITFQNIEMDNVFNPIIIDQDYCDKDESCQEQCINPTDPPNPHRRSRPHQPPHQPLAQPPIISVADLP</sequence>
<keyword evidence="7" id="KW-0961">Cell wall biogenesis/degradation</keyword>
<dbReference type="Gene3D" id="2.160.20.10">
    <property type="entry name" value="Single-stranded right-handed beta-helix, Pectin lyase-like"/>
    <property type="match status" value="1"/>
</dbReference>
<dbReference type="Pfam" id="PF00295">
    <property type="entry name" value="Glyco_hydro_28"/>
    <property type="match status" value="1"/>
</dbReference>
<keyword evidence="3" id="KW-0134">Cell wall</keyword>
<name>A0ABD1TP58_9LAMI</name>
<keyword evidence="5 8" id="KW-0378">Hydrolase</keyword>
<organism evidence="10 11">
    <name type="scientific">Forsythia ovata</name>
    <dbReference type="NCBI Taxonomy" id="205694"/>
    <lineage>
        <taxon>Eukaryota</taxon>
        <taxon>Viridiplantae</taxon>
        <taxon>Streptophyta</taxon>
        <taxon>Embryophyta</taxon>
        <taxon>Tracheophyta</taxon>
        <taxon>Spermatophyta</taxon>
        <taxon>Magnoliopsida</taxon>
        <taxon>eudicotyledons</taxon>
        <taxon>Gunneridae</taxon>
        <taxon>Pentapetalae</taxon>
        <taxon>asterids</taxon>
        <taxon>lamiids</taxon>
        <taxon>Lamiales</taxon>
        <taxon>Oleaceae</taxon>
        <taxon>Forsythieae</taxon>
        <taxon>Forsythia</taxon>
    </lineage>
</organism>
<dbReference type="InterPro" id="IPR012334">
    <property type="entry name" value="Pectin_lyas_fold"/>
</dbReference>
<dbReference type="PANTHER" id="PTHR31375">
    <property type="match status" value="1"/>
</dbReference>
<evidence type="ECO:0000256" key="1">
    <source>
        <dbReference type="ARBA" id="ARBA00004191"/>
    </source>
</evidence>
<proteinExistence type="inferred from homology"/>
<evidence type="ECO:0000256" key="6">
    <source>
        <dbReference type="ARBA" id="ARBA00023295"/>
    </source>
</evidence>
<evidence type="ECO:0000256" key="2">
    <source>
        <dbReference type="ARBA" id="ARBA00008834"/>
    </source>
</evidence>
<keyword evidence="11" id="KW-1185">Reference proteome</keyword>
<evidence type="ECO:0000256" key="4">
    <source>
        <dbReference type="ARBA" id="ARBA00022525"/>
    </source>
</evidence>
<evidence type="ECO:0000313" key="10">
    <source>
        <dbReference type="EMBL" id="KAL2514527.1"/>
    </source>
</evidence>
<comment type="similarity">
    <text evidence="2 8">Belongs to the glycosyl hydrolase 28 family.</text>
</comment>
<dbReference type="EMBL" id="JBFOLJ010000008">
    <property type="protein sequence ID" value="KAL2514527.1"/>
    <property type="molecule type" value="Genomic_DNA"/>
</dbReference>
<evidence type="ECO:0000313" key="11">
    <source>
        <dbReference type="Proteomes" id="UP001604277"/>
    </source>
</evidence>
<dbReference type="SUPFAM" id="SSF51126">
    <property type="entry name" value="Pectin lyase-like"/>
    <property type="match status" value="1"/>
</dbReference>
<dbReference type="GO" id="GO:0071555">
    <property type="term" value="P:cell wall organization"/>
    <property type="evidence" value="ECO:0007669"/>
    <property type="project" value="UniProtKB-KW"/>
</dbReference>
<accession>A0ABD1TP58</accession>
<evidence type="ECO:0000256" key="3">
    <source>
        <dbReference type="ARBA" id="ARBA00022512"/>
    </source>
</evidence>
<dbReference type="InterPro" id="IPR000743">
    <property type="entry name" value="Glyco_hydro_28"/>
</dbReference>